<dbReference type="InterPro" id="IPR015378">
    <property type="entry name" value="Transposase-like_Mu_C"/>
</dbReference>
<gene>
    <name evidence="3" type="ORF">ABRY99_06485</name>
</gene>
<sequence>MLTNEQLNHLFDRLGVSPAGRELVRKVRNSLPARAVQSRGSNVNTRLASKKMDRMIHTESRHVEFPVAVEHEHDPLVLEYYPQPYTIPLEFIDADGEEHKADHTPDFLVIRDDAIIFEECKLDAKLGKLAQRTPYRFQRDEDGVWIAPQIEQQLAAQGFQYRLLTERSLPRHRVENLLHLADYFDFGVQPCDPEELARLNGLLAAEGALYLSELTSDPYLFSPDFLYKAVADGLAVADLDREPLTQPRRARLYRDAVLRDFMANERFSEDLPGAGRFVLHVEVGTTFSYEGDEYMISLAGEKELVCTNSAGKTIALERNWVVNAFAQGFLTSVYSPGMPALDLARYTEDDLATALRRQQILAAPVTDAPVSGRTIRGWRARAQAAASNGSHDGLALVPRISARGNRVPRIRAEQEALMDQVIEKYWKTPAAINFRACYRIAQTVFADAGEVIPSYPTFIARIKACETNRDIHTRYGKRMAYQKGEFASVLYYETPVHGSRPFQYVHVDHTELDIELIDGQTGKPLGRPWLTFAVDAYTRRILAMYLTFDPPSYHSVMMTVRDMVQRHGRLPEFFVVDNGRDLVSAAFEAFLQLMRVHLRMRPAGQPRAGAVMERVFGTANTTYIHNLAGNTKATKQVRMTTGKHLPVNFAEWTLESLYYGLSHWAFEYYDCEPHPALGCSPREKFDLGIKAAGSRPQRQILFTRDFLIATCPPADRGGLRVVDYQRGVKVHDHWYWNPQFQNPRNARKKIAVRYDPWDASTVFVWLADRWEPAVCRALTGLGQLTELERRALTEEYARRGGVTTDDQQSAQRLREFMKVFTPKGAMVAAQARQRENKSLYGALELASITPVPPAYASAVSAPDLKPGPDRSVKRPLPLADSPSTPNSLLQDLPKFDTF</sequence>
<feature type="domain" description="Integrase catalytic" evidence="2">
    <location>
        <begin position="497"/>
        <end position="689"/>
    </location>
</feature>
<dbReference type="EMBL" id="CP158252">
    <property type="protein sequence ID" value="XDJ43202.1"/>
    <property type="molecule type" value="Genomic_DNA"/>
</dbReference>
<dbReference type="RefSeq" id="WP_368644011.1">
    <property type="nucleotide sequence ID" value="NZ_CP158252.1"/>
</dbReference>
<dbReference type="GO" id="GO:0003676">
    <property type="term" value="F:nucleic acid binding"/>
    <property type="evidence" value="ECO:0007669"/>
    <property type="project" value="InterPro"/>
</dbReference>
<dbReference type="Pfam" id="PF00665">
    <property type="entry name" value="rve"/>
    <property type="match status" value="1"/>
</dbReference>
<proteinExistence type="predicted"/>
<dbReference type="InterPro" id="IPR036397">
    <property type="entry name" value="RNaseH_sf"/>
</dbReference>
<dbReference type="InterPro" id="IPR009004">
    <property type="entry name" value="Transposase_Mu_C"/>
</dbReference>
<dbReference type="AlphaFoldDB" id="A0AB39CM99"/>
<evidence type="ECO:0000256" key="1">
    <source>
        <dbReference type="SAM" id="MobiDB-lite"/>
    </source>
</evidence>
<dbReference type="GO" id="GO:0015074">
    <property type="term" value="P:DNA integration"/>
    <property type="evidence" value="ECO:0007669"/>
    <property type="project" value="InterPro"/>
</dbReference>
<dbReference type="Pfam" id="PF09299">
    <property type="entry name" value="Mu-transpos_C"/>
    <property type="match status" value="1"/>
</dbReference>
<dbReference type="SUPFAM" id="SSF50610">
    <property type="entry name" value="mu transposase, C-terminal domain"/>
    <property type="match status" value="1"/>
</dbReference>
<evidence type="ECO:0000313" key="3">
    <source>
        <dbReference type="EMBL" id="XDJ43202.1"/>
    </source>
</evidence>
<evidence type="ECO:0000259" key="2">
    <source>
        <dbReference type="PROSITE" id="PS50994"/>
    </source>
</evidence>
<accession>A0AB39CM99</accession>
<dbReference type="Gene3D" id="3.30.420.10">
    <property type="entry name" value="Ribonuclease H-like superfamily/Ribonuclease H"/>
    <property type="match status" value="1"/>
</dbReference>
<organism evidence="3">
    <name type="scientific">Castellaniella ginsengisoli</name>
    <dbReference type="NCBI Taxonomy" id="546114"/>
    <lineage>
        <taxon>Bacteria</taxon>
        <taxon>Pseudomonadati</taxon>
        <taxon>Pseudomonadota</taxon>
        <taxon>Betaproteobacteria</taxon>
        <taxon>Burkholderiales</taxon>
        <taxon>Alcaligenaceae</taxon>
        <taxon>Castellaniella</taxon>
    </lineage>
</organism>
<name>A0AB39CM99_9BURK</name>
<dbReference type="SUPFAM" id="SSF53098">
    <property type="entry name" value="Ribonuclease H-like"/>
    <property type="match status" value="1"/>
</dbReference>
<reference evidence="3" key="1">
    <citation type="submission" date="2024-05" db="EMBL/GenBank/DDBJ databases">
        <authorList>
            <person name="Luo Y.-C."/>
            <person name="Nicholds J."/>
            <person name="Mortimer T."/>
            <person name="Maboni G."/>
        </authorList>
    </citation>
    <scope>NUCLEOTIDE SEQUENCE</scope>
    <source>
        <strain evidence="3">153920</strain>
    </source>
</reference>
<dbReference type="InterPro" id="IPR012337">
    <property type="entry name" value="RNaseH-like_sf"/>
</dbReference>
<dbReference type="InterPro" id="IPR001584">
    <property type="entry name" value="Integrase_cat-core"/>
</dbReference>
<feature type="region of interest" description="Disordered" evidence="1">
    <location>
        <begin position="858"/>
        <end position="898"/>
    </location>
</feature>
<protein>
    <submittedName>
        <fullName evidence="3">DDE-type integrase/transposase/recombinase</fullName>
    </submittedName>
</protein>
<dbReference type="PROSITE" id="PS50994">
    <property type="entry name" value="INTEGRASE"/>
    <property type="match status" value="1"/>
</dbReference>